<evidence type="ECO:0000256" key="16">
    <source>
        <dbReference type="PIRSR" id="PIRSR600829-2"/>
    </source>
</evidence>
<evidence type="ECO:0000256" key="10">
    <source>
        <dbReference type="ARBA" id="ARBA00022989"/>
    </source>
</evidence>
<evidence type="ECO:0000256" key="17">
    <source>
        <dbReference type="PIRSR" id="PIRSR600829-3"/>
    </source>
</evidence>
<keyword evidence="21" id="KW-1185">Reference proteome</keyword>
<keyword evidence="9 17" id="KW-0067">ATP-binding</keyword>
<feature type="binding site" evidence="17">
    <location>
        <position position="9"/>
    </location>
    <ligand>
        <name>ATP</name>
        <dbReference type="ChEBI" id="CHEBI:30616"/>
    </ligand>
</feature>
<dbReference type="PANTHER" id="PTHR34299">
    <property type="entry name" value="DIACYLGLYCEROL KINASE"/>
    <property type="match status" value="1"/>
</dbReference>
<keyword evidence="18" id="KW-0460">Magnesium</keyword>
<feature type="transmembrane region" description="Helical" evidence="19">
    <location>
        <begin position="94"/>
        <end position="121"/>
    </location>
</feature>
<evidence type="ECO:0000313" key="21">
    <source>
        <dbReference type="Proteomes" id="UP000516046"/>
    </source>
</evidence>
<evidence type="ECO:0000256" key="8">
    <source>
        <dbReference type="ARBA" id="ARBA00022777"/>
    </source>
</evidence>
<dbReference type="AlphaFoldDB" id="A0A7G9WH44"/>
<dbReference type="EMBL" id="CP060696">
    <property type="protein sequence ID" value="QNO18006.1"/>
    <property type="molecule type" value="Genomic_DNA"/>
</dbReference>
<feature type="binding site" evidence="18">
    <location>
        <position position="21"/>
    </location>
    <ligand>
        <name>a divalent metal cation</name>
        <dbReference type="ChEBI" id="CHEBI:60240"/>
    </ligand>
</feature>
<dbReference type="GO" id="GO:0008654">
    <property type="term" value="P:phospholipid biosynthetic process"/>
    <property type="evidence" value="ECO:0007669"/>
    <property type="project" value="UniProtKB-KW"/>
</dbReference>
<evidence type="ECO:0000256" key="2">
    <source>
        <dbReference type="ARBA" id="ARBA00005967"/>
    </source>
</evidence>
<name>A0A7G9WH44_9FIRM</name>
<comment type="similarity">
    <text evidence="2">Belongs to the bacterial diacylglycerol kinase family.</text>
</comment>
<comment type="subcellular location">
    <subcellularLocation>
        <location evidence="1">Cell membrane</location>
        <topology evidence="1">Multi-pass membrane protein</topology>
    </subcellularLocation>
</comment>
<accession>A0A7G9WH44</accession>
<sequence length="163" mass="17854">MRFMKSLRYALRGILYCINTERNMRFHTVAAFYTLLFSPFFHLGALGYAVLFLTIGSVMSAEVFNTVTETQCDLVSSTFSGGVRSVKDLAAGGVLLRAVFAAGVGVCLFAKPACIAAGWQWLTDRPLLLVLLAGSVVAAIVYVLLGPPAMRDRLRAFRCRKSY</sequence>
<feature type="transmembrane region" description="Helical" evidence="19">
    <location>
        <begin position="127"/>
        <end position="145"/>
    </location>
</feature>
<evidence type="ECO:0000256" key="9">
    <source>
        <dbReference type="ARBA" id="ARBA00022840"/>
    </source>
</evidence>
<keyword evidence="13" id="KW-0594">Phospholipid biosynthesis</keyword>
<evidence type="ECO:0000256" key="1">
    <source>
        <dbReference type="ARBA" id="ARBA00004651"/>
    </source>
</evidence>
<protein>
    <submittedName>
        <fullName evidence="20">Diacylglycerol kinase family protein</fullName>
    </submittedName>
</protein>
<keyword evidence="5" id="KW-0808">Transferase</keyword>
<evidence type="ECO:0000256" key="19">
    <source>
        <dbReference type="SAM" id="Phobius"/>
    </source>
</evidence>
<dbReference type="CDD" id="cd14265">
    <property type="entry name" value="UDPK_IM_like"/>
    <property type="match status" value="1"/>
</dbReference>
<dbReference type="GO" id="GO:0016301">
    <property type="term" value="F:kinase activity"/>
    <property type="evidence" value="ECO:0007669"/>
    <property type="project" value="UniProtKB-KW"/>
</dbReference>
<feature type="transmembrane region" description="Helical" evidence="19">
    <location>
        <begin position="30"/>
        <end position="55"/>
    </location>
</feature>
<feature type="binding site" evidence="17">
    <location>
        <position position="21"/>
    </location>
    <ligand>
        <name>ATP</name>
        <dbReference type="ChEBI" id="CHEBI:30616"/>
    </ligand>
</feature>
<dbReference type="GO" id="GO:0005886">
    <property type="term" value="C:plasma membrane"/>
    <property type="evidence" value="ECO:0007669"/>
    <property type="project" value="UniProtKB-SubCell"/>
</dbReference>
<dbReference type="InterPro" id="IPR036945">
    <property type="entry name" value="DAGK_sf"/>
</dbReference>
<feature type="binding site" evidence="17">
    <location>
        <position position="69"/>
    </location>
    <ligand>
        <name>ATP</name>
        <dbReference type="ChEBI" id="CHEBI:30616"/>
    </ligand>
</feature>
<evidence type="ECO:0000256" key="15">
    <source>
        <dbReference type="PIRSR" id="PIRSR600829-1"/>
    </source>
</evidence>
<evidence type="ECO:0000256" key="12">
    <source>
        <dbReference type="ARBA" id="ARBA00023136"/>
    </source>
</evidence>
<feature type="binding site" evidence="17">
    <location>
        <position position="2"/>
    </location>
    <ligand>
        <name>ATP</name>
        <dbReference type="ChEBI" id="CHEBI:30616"/>
    </ligand>
</feature>
<keyword evidence="14" id="KW-1208">Phospholipid metabolism</keyword>
<dbReference type="InterPro" id="IPR033717">
    <property type="entry name" value="UDPK"/>
</dbReference>
<dbReference type="Pfam" id="PF01219">
    <property type="entry name" value="DAGK_prokar"/>
    <property type="match status" value="1"/>
</dbReference>
<evidence type="ECO:0000256" key="4">
    <source>
        <dbReference type="ARBA" id="ARBA00022516"/>
    </source>
</evidence>
<feature type="binding site" evidence="16">
    <location>
        <position position="2"/>
    </location>
    <ligand>
        <name>substrate</name>
    </ligand>
</feature>
<dbReference type="Proteomes" id="UP000516046">
    <property type="component" value="Chromosome"/>
</dbReference>
<proteinExistence type="inferred from homology"/>
<evidence type="ECO:0000313" key="20">
    <source>
        <dbReference type="EMBL" id="QNO18006.1"/>
    </source>
</evidence>
<gene>
    <name evidence="20" type="ORF">H6X83_14010</name>
</gene>
<evidence type="ECO:0000256" key="7">
    <source>
        <dbReference type="ARBA" id="ARBA00022741"/>
    </source>
</evidence>
<comment type="cofactor">
    <cofactor evidence="18">
        <name>Mg(2+)</name>
        <dbReference type="ChEBI" id="CHEBI:18420"/>
    </cofactor>
    <text evidence="18">Mn(2+), Zn(2+), Cd(2+) and Co(2+) support activity to lesser extents.</text>
</comment>
<evidence type="ECO:0000256" key="11">
    <source>
        <dbReference type="ARBA" id="ARBA00023098"/>
    </source>
</evidence>
<keyword evidence="8 20" id="KW-0418">Kinase</keyword>
<keyword evidence="18" id="KW-0479">Metal-binding</keyword>
<dbReference type="PANTHER" id="PTHR34299:SF1">
    <property type="entry name" value="DIACYLGLYCEROL KINASE"/>
    <property type="match status" value="1"/>
</dbReference>
<dbReference type="KEGG" id="caml:H6X83_14010"/>
<keyword evidence="3" id="KW-1003">Cell membrane</keyword>
<keyword evidence="4" id="KW-0444">Lipid biosynthesis</keyword>
<feature type="binding site" evidence="17">
    <location>
        <begin position="87"/>
        <end position="88"/>
    </location>
    <ligand>
        <name>ATP</name>
        <dbReference type="ChEBI" id="CHEBI:30616"/>
    </ligand>
</feature>
<evidence type="ECO:0000256" key="13">
    <source>
        <dbReference type="ARBA" id="ARBA00023209"/>
    </source>
</evidence>
<dbReference type="Gene3D" id="1.10.287.3610">
    <property type="match status" value="1"/>
</dbReference>
<evidence type="ECO:0000256" key="18">
    <source>
        <dbReference type="PIRSR" id="PIRSR600829-4"/>
    </source>
</evidence>
<keyword evidence="7 17" id="KW-0547">Nucleotide-binding</keyword>
<evidence type="ECO:0000256" key="14">
    <source>
        <dbReference type="ARBA" id="ARBA00023264"/>
    </source>
</evidence>
<dbReference type="InterPro" id="IPR000829">
    <property type="entry name" value="DAGK"/>
</dbReference>
<keyword evidence="6 19" id="KW-0812">Transmembrane</keyword>
<keyword evidence="10 19" id="KW-1133">Transmembrane helix</keyword>
<feature type="active site" description="Proton acceptor" evidence="15">
    <location>
        <position position="62"/>
    </location>
</feature>
<reference evidence="20 21" key="1">
    <citation type="submission" date="2020-08" db="EMBL/GenBank/DDBJ databases">
        <authorList>
            <person name="Ren C."/>
            <person name="Gu Y."/>
            <person name="Xu Y."/>
        </authorList>
    </citation>
    <scope>NUCLEOTIDE SEQUENCE [LARGE SCALE GENOMIC DNA]</scope>
    <source>
        <strain evidence="20 21">LBM18003</strain>
    </source>
</reference>
<keyword evidence="12 19" id="KW-0472">Membrane</keyword>
<organism evidence="20 21">
    <name type="scientific">Caproicibacterium amylolyticum</name>
    <dbReference type="NCBI Taxonomy" id="2766537"/>
    <lineage>
        <taxon>Bacteria</taxon>
        <taxon>Bacillati</taxon>
        <taxon>Bacillota</taxon>
        <taxon>Clostridia</taxon>
        <taxon>Eubacteriales</taxon>
        <taxon>Oscillospiraceae</taxon>
        <taxon>Caproicibacterium</taxon>
    </lineage>
</organism>
<dbReference type="RefSeq" id="WP_212507071.1">
    <property type="nucleotide sequence ID" value="NZ_CP060696.1"/>
</dbReference>
<keyword evidence="11" id="KW-0443">Lipid metabolism</keyword>
<feature type="binding site" evidence="16">
    <location>
        <position position="62"/>
    </location>
    <ligand>
        <name>substrate</name>
    </ligand>
</feature>
<evidence type="ECO:0000256" key="5">
    <source>
        <dbReference type="ARBA" id="ARBA00022679"/>
    </source>
</evidence>
<feature type="binding site" evidence="18">
    <location>
        <position position="69"/>
    </location>
    <ligand>
        <name>a divalent metal cation</name>
        <dbReference type="ChEBI" id="CHEBI:60240"/>
    </ligand>
</feature>
<evidence type="ECO:0000256" key="3">
    <source>
        <dbReference type="ARBA" id="ARBA00022475"/>
    </source>
</evidence>
<evidence type="ECO:0000256" key="6">
    <source>
        <dbReference type="ARBA" id="ARBA00022692"/>
    </source>
</evidence>
<dbReference type="GO" id="GO:0046872">
    <property type="term" value="F:metal ion binding"/>
    <property type="evidence" value="ECO:0007669"/>
    <property type="project" value="UniProtKB-KW"/>
</dbReference>
<dbReference type="GO" id="GO:0005524">
    <property type="term" value="F:ATP binding"/>
    <property type="evidence" value="ECO:0007669"/>
    <property type="project" value="UniProtKB-KW"/>
</dbReference>